<dbReference type="InterPro" id="IPR054350">
    <property type="entry name" value="PurT/PurK_preATP-grasp"/>
</dbReference>
<reference evidence="9 10" key="1">
    <citation type="journal article" date="2015" name="Genome Announc.">
        <title>Virulence Factor Genes Detected in the Complete Genome Sequence of Corynebacterium uterequi DSM 45634, Isolated from the Uterus of a Maiden Mare.</title>
        <authorList>
            <person name="Ruckert C."/>
            <person name="Kriete M."/>
            <person name="Jaenicke S."/>
            <person name="Winkler A."/>
            <person name="Tauch A."/>
        </authorList>
    </citation>
    <scope>NUCLEOTIDE SEQUENCE [LARGE SCALE GENOMIC DNA]</scope>
    <source>
        <strain evidence="9 10">DSM 45634</strain>
    </source>
</reference>
<dbReference type="InterPro" id="IPR013815">
    <property type="entry name" value="ATP_grasp_subdomain_1"/>
</dbReference>
<keyword evidence="4 6" id="KW-0067">ATP-binding</keyword>
<evidence type="ECO:0000259" key="8">
    <source>
        <dbReference type="PROSITE" id="PS50975"/>
    </source>
</evidence>
<dbReference type="RefSeq" id="WP_047260235.1">
    <property type="nucleotide sequence ID" value="NZ_CP011546.1"/>
</dbReference>
<evidence type="ECO:0000256" key="1">
    <source>
        <dbReference type="ARBA" id="ARBA00022598"/>
    </source>
</evidence>
<dbReference type="PROSITE" id="PS50975">
    <property type="entry name" value="ATP_GRASP"/>
    <property type="match status" value="1"/>
</dbReference>
<evidence type="ECO:0000256" key="4">
    <source>
        <dbReference type="ARBA" id="ARBA00022840"/>
    </source>
</evidence>
<sequence length="414" mass="44517">MSDPALTPASDGPNPTRRIGTPLSGNATKVLLLGSGELGKELAISFHSLGLEVHAVDRYADAPAHQVTQFRYVADITDAEQVRSLIRRIRPHFVIPEIETVAWEVLEEIEAEESAVVVPNARACRLNGDREDMRTTARQLGLPTTAYAFATTLEEFRAAFDELGYPCVAKPAVSSSGRRHVIVESADDVEAAWSRVYLPRAGVDEAVAVERFVDFDFEVTILAVRSIDPETGELATWFSEPIGSRHSGGVLAESWQPSYLSEAASDNARSVAARISNALGGRGVYGVDLFVSGDEVYFSSVSPRPHGAGMVTLASQRFSQFDLHARAILGMPIDVTLTSPGAMATLTGDKESREVSFTGLAEALAVPETQVRLFGKPTTYPGRQMGVVLTTAETVDQARENAARAAGLMAVDAR</sequence>
<dbReference type="GO" id="GO:0004644">
    <property type="term" value="F:phosphoribosylglycinamide formyltransferase activity"/>
    <property type="evidence" value="ECO:0007669"/>
    <property type="project" value="UniProtKB-EC"/>
</dbReference>
<dbReference type="AlphaFoldDB" id="A0A0G3HF40"/>
<keyword evidence="3" id="KW-0658">Purine biosynthesis</keyword>
<feature type="region of interest" description="Disordered" evidence="7">
    <location>
        <begin position="1"/>
        <end position="21"/>
    </location>
</feature>
<keyword evidence="2 6" id="KW-0547">Nucleotide-binding</keyword>
<dbReference type="NCBIfam" id="NF006766">
    <property type="entry name" value="PRK09288.1"/>
    <property type="match status" value="1"/>
</dbReference>
<dbReference type="Gene3D" id="3.30.470.20">
    <property type="entry name" value="ATP-grasp fold, B domain"/>
    <property type="match status" value="1"/>
</dbReference>
<keyword evidence="10" id="KW-1185">Reference proteome</keyword>
<dbReference type="GO" id="GO:0005829">
    <property type="term" value="C:cytosol"/>
    <property type="evidence" value="ECO:0007669"/>
    <property type="project" value="TreeGrafter"/>
</dbReference>
<keyword evidence="9" id="KW-0808">Transferase</keyword>
<dbReference type="InterPro" id="IPR011054">
    <property type="entry name" value="Rudment_hybrid_motif"/>
</dbReference>
<dbReference type="GO" id="GO:0006164">
    <property type="term" value="P:purine nucleotide biosynthetic process"/>
    <property type="evidence" value="ECO:0007669"/>
    <property type="project" value="UniProtKB-KW"/>
</dbReference>
<dbReference type="Proteomes" id="UP000035548">
    <property type="component" value="Chromosome"/>
</dbReference>
<dbReference type="GO" id="GO:0046872">
    <property type="term" value="F:metal ion binding"/>
    <property type="evidence" value="ECO:0007669"/>
    <property type="project" value="InterPro"/>
</dbReference>
<dbReference type="STRING" id="1072256.CUTER_09755"/>
<dbReference type="Gene3D" id="3.40.50.20">
    <property type="match status" value="1"/>
</dbReference>
<evidence type="ECO:0000256" key="3">
    <source>
        <dbReference type="ARBA" id="ARBA00022755"/>
    </source>
</evidence>
<dbReference type="KEGG" id="cut:CUTER_09755"/>
<proteinExistence type="predicted"/>
<feature type="domain" description="ATP-grasp" evidence="8">
    <location>
        <begin position="134"/>
        <end position="329"/>
    </location>
</feature>
<dbReference type="PANTHER" id="PTHR43055:SF1">
    <property type="entry name" value="FORMATE-DEPENDENT PHOSPHORIBOSYLGLYCINAMIDE FORMYLTRANSFERASE"/>
    <property type="match status" value="1"/>
</dbReference>
<organism evidence="9 10">
    <name type="scientific">Corynebacterium uterequi</name>
    <dbReference type="NCBI Taxonomy" id="1072256"/>
    <lineage>
        <taxon>Bacteria</taxon>
        <taxon>Bacillati</taxon>
        <taxon>Actinomycetota</taxon>
        <taxon>Actinomycetes</taxon>
        <taxon>Mycobacteriales</taxon>
        <taxon>Corynebacteriaceae</taxon>
        <taxon>Corynebacterium</taxon>
    </lineage>
</organism>
<dbReference type="GO" id="GO:0016874">
    <property type="term" value="F:ligase activity"/>
    <property type="evidence" value="ECO:0007669"/>
    <property type="project" value="UniProtKB-KW"/>
</dbReference>
<accession>A0A0G3HF40</accession>
<dbReference type="InterPro" id="IPR003135">
    <property type="entry name" value="ATP-grasp_carboxylate-amine"/>
</dbReference>
<dbReference type="PATRIC" id="fig|1072256.5.peg.1922"/>
<dbReference type="Pfam" id="PF21244">
    <property type="entry name" value="PurT_C"/>
    <property type="match status" value="1"/>
</dbReference>
<evidence type="ECO:0000313" key="10">
    <source>
        <dbReference type="Proteomes" id="UP000035548"/>
    </source>
</evidence>
<evidence type="ECO:0000313" key="9">
    <source>
        <dbReference type="EMBL" id="AKK11919.1"/>
    </source>
</evidence>
<comment type="pathway">
    <text evidence="5">Purine metabolism.</text>
</comment>
<dbReference type="GO" id="GO:0005524">
    <property type="term" value="F:ATP binding"/>
    <property type="evidence" value="ECO:0007669"/>
    <property type="project" value="UniProtKB-UniRule"/>
</dbReference>
<evidence type="ECO:0000256" key="6">
    <source>
        <dbReference type="PROSITE-ProRule" id="PRU00409"/>
    </source>
</evidence>
<evidence type="ECO:0000256" key="2">
    <source>
        <dbReference type="ARBA" id="ARBA00022741"/>
    </source>
</evidence>
<dbReference type="PANTHER" id="PTHR43055">
    <property type="entry name" value="FORMATE-DEPENDENT PHOSPHORIBOSYLGLYCINAMIDE FORMYLTRANSFERASE"/>
    <property type="match status" value="1"/>
</dbReference>
<evidence type="ECO:0000256" key="7">
    <source>
        <dbReference type="SAM" id="MobiDB-lite"/>
    </source>
</evidence>
<dbReference type="InterPro" id="IPR016185">
    <property type="entry name" value="PreATP-grasp_dom_sf"/>
</dbReference>
<dbReference type="Pfam" id="PF22660">
    <property type="entry name" value="RS_preATP-grasp-like"/>
    <property type="match status" value="1"/>
</dbReference>
<dbReference type="OrthoDB" id="9804625at2"/>
<keyword evidence="1" id="KW-0436">Ligase</keyword>
<dbReference type="SUPFAM" id="SSF51246">
    <property type="entry name" value="Rudiment single hybrid motif"/>
    <property type="match status" value="1"/>
</dbReference>
<gene>
    <name evidence="9" type="primary">purT</name>
    <name evidence="9" type="ORF">CUTER_09755</name>
</gene>
<reference evidence="10" key="2">
    <citation type="submission" date="2015-05" db="EMBL/GenBank/DDBJ databases">
        <title>Complete genome sequence of Corynebacterium uterequi DSM 45634, isolated from the uterus of a maiden mare.</title>
        <authorList>
            <person name="Ruckert C."/>
            <person name="Albersmeier A."/>
            <person name="Winkler A."/>
            <person name="Tauch A."/>
        </authorList>
    </citation>
    <scope>NUCLEOTIDE SEQUENCE [LARGE SCALE GENOMIC DNA]</scope>
    <source>
        <strain evidence="10">DSM 45634</strain>
    </source>
</reference>
<dbReference type="Gene3D" id="3.30.1490.20">
    <property type="entry name" value="ATP-grasp fold, A domain"/>
    <property type="match status" value="1"/>
</dbReference>
<evidence type="ECO:0000256" key="5">
    <source>
        <dbReference type="ARBA" id="ARBA00025704"/>
    </source>
</evidence>
<dbReference type="Pfam" id="PF02222">
    <property type="entry name" value="ATP-grasp"/>
    <property type="match status" value="1"/>
</dbReference>
<protein>
    <submittedName>
        <fullName evidence="9">Phosphoribosylglycinamide formyltransferase 2</fullName>
        <ecNumber evidence="9">2.1.2.2</ecNumber>
    </submittedName>
</protein>
<dbReference type="EMBL" id="CP011546">
    <property type="protein sequence ID" value="AKK11919.1"/>
    <property type="molecule type" value="Genomic_DNA"/>
</dbReference>
<dbReference type="InterPro" id="IPR011761">
    <property type="entry name" value="ATP-grasp"/>
</dbReference>
<dbReference type="InterPro" id="IPR048740">
    <property type="entry name" value="PurT_C"/>
</dbReference>
<name>A0A0G3HF40_9CORY</name>
<dbReference type="SUPFAM" id="SSF56059">
    <property type="entry name" value="Glutathione synthetase ATP-binding domain-like"/>
    <property type="match status" value="1"/>
</dbReference>
<dbReference type="SUPFAM" id="SSF52440">
    <property type="entry name" value="PreATP-grasp domain"/>
    <property type="match status" value="1"/>
</dbReference>
<dbReference type="EC" id="2.1.2.2" evidence="9"/>